<gene>
    <name evidence="3" type="primary">cmr</name>
    <name evidence="3" type="ORF">MECH1_V1_2279</name>
</gene>
<accession>A0ABP1C9W1</accession>
<dbReference type="InterPro" id="IPR013410">
    <property type="entry name" value="CRISPR-assoc_RAMP_Cmr4"/>
</dbReference>
<sequence>MHSTLYYLHALSALHLGTGQGAGFIDLPIAREKATHLPYVPGSSLKGVLREELKPDDGQAKDTWEALFGPETIDDTNGYAGALAIGDARLLCLPVRSLAGTFAWATCPFVLARYRRETEAVEANVNGPTPPHLPNDHTAWLTGNSALGMNGTIVLEDLDLEVAAGAAETWAEHFAQVIFPGDDSWQALFKARFAILPDGVFDFLAETAMEIRARVRLTEQRTVAKGALWYEENLPAETLLYGLVAADRSRKNGLDLSAEKALNTLPAGPLRLQLGGKATVGRGLVRWIKKGV</sequence>
<evidence type="ECO:0000259" key="2">
    <source>
        <dbReference type="Pfam" id="PF03787"/>
    </source>
</evidence>
<dbReference type="Pfam" id="PF03787">
    <property type="entry name" value="RAMPs"/>
    <property type="match status" value="1"/>
</dbReference>
<dbReference type="InterPro" id="IPR005537">
    <property type="entry name" value="RAMP_III_fam"/>
</dbReference>
<dbReference type="RefSeq" id="WP_348757585.1">
    <property type="nucleotide sequence ID" value="NZ_OZ026884.1"/>
</dbReference>
<organism evidence="3 4">
    <name type="scientific">Candidatus Methylocalor cossyra</name>
    <dbReference type="NCBI Taxonomy" id="3108543"/>
    <lineage>
        <taxon>Bacteria</taxon>
        <taxon>Pseudomonadati</taxon>
        <taxon>Pseudomonadota</taxon>
        <taxon>Gammaproteobacteria</taxon>
        <taxon>Methylococcales</taxon>
        <taxon>Methylococcaceae</taxon>
        <taxon>Candidatus Methylocalor</taxon>
    </lineage>
</organism>
<feature type="domain" description="CRISPR type III-associated protein" evidence="2">
    <location>
        <begin position="8"/>
        <end position="286"/>
    </location>
</feature>
<dbReference type="PANTHER" id="PTHR36700">
    <property type="entry name" value="CRISPR SYSTEM CMR SUBUNIT CMR4"/>
    <property type="match status" value="1"/>
</dbReference>
<evidence type="ECO:0000313" key="3">
    <source>
        <dbReference type="EMBL" id="CAL1241055.1"/>
    </source>
</evidence>
<evidence type="ECO:0000313" key="4">
    <source>
        <dbReference type="Proteomes" id="UP001497493"/>
    </source>
</evidence>
<dbReference type="NCBIfam" id="TIGR02580">
    <property type="entry name" value="cas_RAMP_Cmr4"/>
    <property type="match status" value="1"/>
</dbReference>
<keyword evidence="4" id="KW-1185">Reference proteome</keyword>
<proteinExistence type="predicted"/>
<dbReference type="PANTHER" id="PTHR36700:SF1">
    <property type="entry name" value="CRISPR SYSTEM CMR SUBUNIT CMR4"/>
    <property type="match status" value="1"/>
</dbReference>
<protein>
    <submittedName>
        <fullName evidence="3">Type III-B CRISPR module RAMP protein Cmr4</fullName>
    </submittedName>
</protein>
<name>A0ABP1C9W1_9GAMM</name>
<dbReference type="EMBL" id="OZ026884">
    <property type="protein sequence ID" value="CAL1241055.1"/>
    <property type="molecule type" value="Genomic_DNA"/>
</dbReference>
<keyword evidence="1" id="KW-0051">Antiviral defense</keyword>
<evidence type="ECO:0000256" key="1">
    <source>
        <dbReference type="ARBA" id="ARBA00023118"/>
    </source>
</evidence>
<dbReference type="Proteomes" id="UP001497493">
    <property type="component" value="Chromosome"/>
</dbReference>
<reference evidence="3 4" key="1">
    <citation type="submission" date="2024-04" db="EMBL/GenBank/DDBJ databases">
        <authorList>
            <person name="Cremers G."/>
        </authorList>
    </citation>
    <scope>NUCLEOTIDE SEQUENCE [LARGE SCALE GENOMIC DNA]</scope>
    <source>
        <strain evidence="3">MeCH1-AG</strain>
    </source>
</reference>